<evidence type="ECO:0000256" key="3">
    <source>
        <dbReference type="ARBA" id="ARBA00023140"/>
    </source>
</evidence>
<dbReference type="Pfam" id="PF00378">
    <property type="entry name" value="ECH_1"/>
    <property type="match status" value="1"/>
</dbReference>
<dbReference type="Gene3D" id="1.10.12.10">
    <property type="entry name" value="Lyase 2-enoyl-coa Hydratase, Chain A, domain 2"/>
    <property type="match status" value="1"/>
</dbReference>
<comment type="caution">
    <text evidence="5">The sequence shown here is derived from an EMBL/GenBank/DDBJ whole genome shotgun (WGS) entry which is preliminary data.</text>
</comment>
<comment type="subcellular location">
    <subcellularLocation>
        <location evidence="1">Peroxisome</location>
    </subcellularLocation>
</comment>
<evidence type="ECO:0000256" key="1">
    <source>
        <dbReference type="ARBA" id="ARBA00004275"/>
    </source>
</evidence>
<dbReference type="InterPro" id="IPR051053">
    <property type="entry name" value="ECH/Chromodomain_protein"/>
</dbReference>
<protein>
    <submittedName>
        <fullName evidence="5">Enoyl-CoA hydratase</fullName>
    </submittedName>
</protein>
<evidence type="ECO:0000256" key="2">
    <source>
        <dbReference type="ARBA" id="ARBA00005254"/>
    </source>
</evidence>
<evidence type="ECO:0000313" key="6">
    <source>
        <dbReference type="Proteomes" id="UP001335100"/>
    </source>
</evidence>
<dbReference type="Proteomes" id="UP001335100">
    <property type="component" value="Unassembled WGS sequence"/>
</dbReference>
<gene>
    <name evidence="5" type="ORF">V0R50_27720</name>
</gene>
<dbReference type="SUPFAM" id="SSF52096">
    <property type="entry name" value="ClpP/crotonase"/>
    <property type="match status" value="1"/>
</dbReference>
<dbReference type="RefSeq" id="WP_330077694.1">
    <property type="nucleotide sequence ID" value="NZ_JAZDQJ010000049.1"/>
</dbReference>
<dbReference type="InterPro" id="IPR001753">
    <property type="entry name" value="Enoyl-CoA_hydra/iso"/>
</dbReference>
<dbReference type="InterPro" id="IPR014748">
    <property type="entry name" value="Enoyl-CoA_hydra_C"/>
</dbReference>
<accession>A0ABU7HZP1</accession>
<comment type="similarity">
    <text evidence="2">Belongs to the enoyl-CoA hydratase/isomerase family.</text>
</comment>
<dbReference type="EMBL" id="JAZDQJ010000049">
    <property type="protein sequence ID" value="MEE1937029.1"/>
    <property type="molecule type" value="Genomic_DNA"/>
</dbReference>
<evidence type="ECO:0000313" key="5">
    <source>
        <dbReference type="EMBL" id="MEE1937029.1"/>
    </source>
</evidence>
<dbReference type="InterPro" id="IPR029045">
    <property type="entry name" value="ClpP/crotonase-like_dom_sf"/>
</dbReference>
<dbReference type="PANTHER" id="PTHR43684">
    <property type="match status" value="1"/>
</dbReference>
<sequence length="243" mass="26073">MTDLQTRVDSGVLIITFAREARKNAITVAMYQALTQTLQRAADDPHIAVVLLHGSEQAFCAGNDLADFLSQPPDSLDAPVWQFLRALAVFPKPLVAAVCGVAVGVGTTLLLHCDLVHAGSNARFSLPFVNLGLCPEAGSSLLLPRLFGYQRAAEALLLGEPFDAEAAVKAGLVSKVLEPHEVLDSALAQARKLAGKPLQALIETKRLLKRGDVVERIDEEARVFARMLRTGAAQEAISGFRNK</sequence>
<organism evidence="5 6">
    <name type="scientific">Pseudomonas ulcerans</name>
    <dbReference type="NCBI Taxonomy" id="3115852"/>
    <lineage>
        <taxon>Bacteria</taxon>
        <taxon>Pseudomonadati</taxon>
        <taxon>Pseudomonadota</taxon>
        <taxon>Gammaproteobacteria</taxon>
        <taxon>Pseudomonadales</taxon>
        <taxon>Pseudomonadaceae</taxon>
        <taxon>Pseudomonas</taxon>
    </lineage>
</organism>
<keyword evidence="4" id="KW-0413">Isomerase</keyword>
<keyword evidence="6" id="KW-1185">Reference proteome</keyword>
<keyword evidence="3" id="KW-0576">Peroxisome</keyword>
<reference evidence="5 6" key="1">
    <citation type="submission" date="2024-01" db="EMBL/GenBank/DDBJ databases">
        <title>Unpublished Manusciprt.</title>
        <authorList>
            <person name="Duman M."/>
            <person name="Valdes E.G."/>
            <person name="Ajmi N."/>
            <person name="Altun S."/>
            <person name="Saticioglu I.B."/>
        </authorList>
    </citation>
    <scope>NUCLEOTIDE SEQUENCE [LARGE SCALE GENOMIC DNA]</scope>
    <source>
        <strain evidence="5 6">148P</strain>
    </source>
</reference>
<dbReference type="PANTHER" id="PTHR43684:SF1">
    <property type="entry name" value="ENOYL-COA DELTA ISOMERASE 2"/>
    <property type="match status" value="1"/>
</dbReference>
<name>A0ABU7HZP1_9PSED</name>
<evidence type="ECO:0000256" key="4">
    <source>
        <dbReference type="ARBA" id="ARBA00023235"/>
    </source>
</evidence>
<proteinExistence type="inferred from homology"/>
<dbReference type="Gene3D" id="3.90.226.10">
    <property type="entry name" value="2-enoyl-CoA Hydratase, Chain A, domain 1"/>
    <property type="match status" value="1"/>
</dbReference>
<dbReference type="CDD" id="cd06558">
    <property type="entry name" value="crotonase-like"/>
    <property type="match status" value="1"/>
</dbReference>